<keyword evidence="1" id="KW-0732">Signal</keyword>
<accession>A0A820YIS6</accession>
<comment type="caution">
    <text evidence="2">The sequence shown here is derived from an EMBL/GenBank/DDBJ whole genome shotgun (WGS) entry which is preliminary data.</text>
</comment>
<feature type="signal peptide" evidence="1">
    <location>
        <begin position="1"/>
        <end position="23"/>
    </location>
</feature>
<feature type="chain" id="PRO_5032414622" evidence="1">
    <location>
        <begin position="24"/>
        <end position="137"/>
    </location>
</feature>
<dbReference type="Proteomes" id="UP000663851">
    <property type="component" value="Unassembled WGS sequence"/>
</dbReference>
<dbReference type="EMBL" id="CAJOBO010005722">
    <property type="protein sequence ID" value="CAF4549647.1"/>
    <property type="molecule type" value="Genomic_DNA"/>
</dbReference>
<evidence type="ECO:0000313" key="2">
    <source>
        <dbReference type="EMBL" id="CAF4549647.1"/>
    </source>
</evidence>
<gene>
    <name evidence="2" type="ORF">HFQ381_LOCUS30802</name>
</gene>
<evidence type="ECO:0000313" key="3">
    <source>
        <dbReference type="Proteomes" id="UP000663851"/>
    </source>
</evidence>
<reference evidence="2" key="1">
    <citation type="submission" date="2021-02" db="EMBL/GenBank/DDBJ databases">
        <authorList>
            <person name="Nowell W R."/>
        </authorList>
    </citation>
    <scope>NUCLEOTIDE SEQUENCE</scope>
</reference>
<organism evidence="2 3">
    <name type="scientific">Rotaria socialis</name>
    <dbReference type="NCBI Taxonomy" id="392032"/>
    <lineage>
        <taxon>Eukaryota</taxon>
        <taxon>Metazoa</taxon>
        <taxon>Spiralia</taxon>
        <taxon>Gnathifera</taxon>
        <taxon>Rotifera</taxon>
        <taxon>Eurotatoria</taxon>
        <taxon>Bdelloidea</taxon>
        <taxon>Philodinida</taxon>
        <taxon>Philodinidae</taxon>
        <taxon>Rotaria</taxon>
    </lineage>
</organism>
<feature type="non-terminal residue" evidence="2">
    <location>
        <position position="137"/>
    </location>
</feature>
<proteinExistence type="predicted"/>
<evidence type="ECO:0000256" key="1">
    <source>
        <dbReference type="SAM" id="SignalP"/>
    </source>
</evidence>
<sequence>MMNNNRSFLIFLFCCLTLDIVHLLPTFDTNQVQHNQSNADPILIEVSWTTQDYDLHTVPALQVVANPLLARQFSPIYKEIFENLKQLNAEYTRYAAWFPYPKLAVAELDPPSGIFQCGNVGENFSINLSCEQNGGVI</sequence>
<name>A0A820YIS6_9BILA</name>
<dbReference type="AlphaFoldDB" id="A0A820YIS6"/>
<protein>
    <submittedName>
        <fullName evidence="2">Uncharacterized protein</fullName>
    </submittedName>
</protein>